<dbReference type="KEGG" id="dfa:DFA_06458"/>
<proteinExistence type="predicted"/>
<reference evidence="2" key="1">
    <citation type="journal article" date="2011" name="Genome Res.">
        <title>Phylogeny-wide analysis of social amoeba genomes highlights ancient origins for complex intercellular communication.</title>
        <authorList>
            <person name="Heidel A.J."/>
            <person name="Lawal H.M."/>
            <person name="Felder M."/>
            <person name="Schilde C."/>
            <person name="Helps N.R."/>
            <person name="Tunggal B."/>
            <person name="Rivero F."/>
            <person name="John U."/>
            <person name="Schleicher M."/>
            <person name="Eichinger L."/>
            <person name="Platzer M."/>
            <person name="Noegel A.A."/>
            <person name="Schaap P."/>
            <person name="Gloeckner G."/>
        </authorList>
    </citation>
    <scope>NUCLEOTIDE SEQUENCE [LARGE SCALE GENOMIC DNA]</scope>
    <source>
        <strain evidence="2">SH3</strain>
    </source>
</reference>
<dbReference type="EMBL" id="GL883007">
    <property type="protein sequence ID" value="EGG24308.1"/>
    <property type="molecule type" value="Genomic_DNA"/>
</dbReference>
<dbReference type="Proteomes" id="UP000007797">
    <property type="component" value="Unassembled WGS sequence"/>
</dbReference>
<name>F4PJ22_CACFS</name>
<evidence type="ECO:0000313" key="2">
    <source>
        <dbReference type="Proteomes" id="UP000007797"/>
    </source>
</evidence>
<dbReference type="AlphaFoldDB" id="F4PJ22"/>
<protein>
    <submittedName>
        <fullName evidence="1">Uncharacterized protein</fullName>
    </submittedName>
</protein>
<evidence type="ECO:0000313" key="1">
    <source>
        <dbReference type="EMBL" id="EGG24308.1"/>
    </source>
</evidence>
<dbReference type="GeneID" id="14876261"/>
<dbReference type="STRING" id="1054147.F4PJ22"/>
<gene>
    <name evidence="1" type="ORF">DFA_06458</name>
</gene>
<dbReference type="RefSeq" id="XP_004362159.1">
    <property type="nucleotide sequence ID" value="XM_004362102.1"/>
</dbReference>
<keyword evidence="2" id="KW-1185">Reference proteome</keyword>
<sequence length="867" mass="100797">MNNFENTFNQVDDQSSKRTLPWLLITKIIRYAYDFSSICTCVNTNRLRGVYNEHNRFVWDTRSKLENLEKIRDDGTCLRVTAHLQMEQRFKEEQLNRDDMCPIHQYIIDIKKRPSFNFVGDFPSNKYLGLVDDSNIRKLSLALVSKSLFNFVSTRLFTKIKIMPTIESQTHIQNPFCVIKRATHLSLLPLNRYGGGASILDYQDIQRFIKDVPSLCCDVEELIFKGQTFLDSETLLIITANLPNITCIHHHRKTDGTTINELFTNFTKVTSWDLSNVSINNSKSLDQLPLLIKSDSPIRKIILPNYYDWNLLDPAVKQNLEVLSFQEKKSYHLLLDLQDDHSSFPSLRHIILDGYYLKEWIDLKLPTTVVKVTLLSCRKKKSLLFFKENPQIKTIRFLNIFYQLDTFCNHSLQLDDISCLPFNEIQSSVENIIIHSPTSILESDVRQFQKNGYQFIGSTAARNSNFKLQFKRMEDSEYESLNQLIQPPCTFQVKNKKFYKDYCGSSSQNILPNFILFKIIGMVWNLRGSCTCCHNQSIKDRIKNDGIKLLDNQEFMKELENIKSNCAVHFSTKTAYHPGGFNSIHINRSRFQLSLLSKATFGFIQSNYFNTFIPPLESASMSVHLENNYCLLNHFTSLELFHDRPYESSLDYFLGKSLTITEISFNVIDILDKYSDTYNFYQKTAKSFIPLDIRYLENRGAYHIIDHQLSEQLKGKPIEKLYIHEDQRKSVYESLSDDTKMSMKSILINLNEDQDLVLLNLFPNVTQLHIDKSDIIQNIILPSKRIKKVIGYAYQKITSFLKINQSIVTFKTLFKSFNEIGYLESLVKDNDLVDAIHIRNLVFQISSTPSKNLLSNPYFQLNKTINS</sequence>
<accession>F4PJ22</accession>
<organism evidence="1 2">
    <name type="scientific">Cavenderia fasciculata</name>
    <name type="common">Slime mold</name>
    <name type="synonym">Dictyostelium fasciculatum</name>
    <dbReference type="NCBI Taxonomy" id="261658"/>
    <lineage>
        <taxon>Eukaryota</taxon>
        <taxon>Amoebozoa</taxon>
        <taxon>Evosea</taxon>
        <taxon>Eumycetozoa</taxon>
        <taxon>Dictyostelia</taxon>
        <taxon>Acytosteliales</taxon>
        <taxon>Cavenderiaceae</taxon>
        <taxon>Cavenderia</taxon>
    </lineage>
</organism>